<evidence type="ECO:0008006" key="3">
    <source>
        <dbReference type="Google" id="ProtNLM"/>
    </source>
</evidence>
<keyword evidence="2" id="KW-1185">Reference proteome</keyword>
<evidence type="ECO:0000313" key="2">
    <source>
        <dbReference type="Proteomes" id="UP000648722"/>
    </source>
</evidence>
<name>A0ABQ1XFH7_9PROT</name>
<protein>
    <recommendedName>
        <fullName evidence="3">Saccharopine dehydrogenase NADP binding domain-containing protein</fullName>
    </recommendedName>
</protein>
<dbReference type="PANTHER" id="PTHR43781">
    <property type="entry name" value="SACCHAROPINE DEHYDROGENASE"/>
    <property type="match status" value="1"/>
</dbReference>
<accession>A0ABQ1XFH7</accession>
<proteinExistence type="predicted"/>
<dbReference type="SUPFAM" id="SSF51735">
    <property type="entry name" value="NAD(P)-binding Rossmann-fold domains"/>
    <property type="match status" value="1"/>
</dbReference>
<dbReference type="EMBL" id="BMFS01000002">
    <property type="protein sequence ID" value="GGG93025.1"/>
    <property type="molecule type" value="Genomic_DNA"/>
</dbReference>
<dbReference type="PANTHER" id="PTHR43781:SF1">
    <property type="entry name" value="SACCHAROPINE DEHYDROGENASE"/>
    <property type="match status" value="1"/>
</dbReference>
<dbReference type="Gene3D" id="3.40.50.720">
    <property type="entry name" value="NAD(P)-binding Rossmann-like Domain"/>
    <property type="match status" value="1"/>
</dbReference>
<dbReference type="Proteomes" id="UP000648722">
    <property type="component" value="Unassembled WGS sequence"/>
</dbReference>
<gene>
    <name evidence="1" type="ORF">GCM10007420_05610</name>
</gene>
<evidence type="ECO:0000313" key="1">
    <source>
        <dbReference type="EMBL" id="GGG93025.1"/>
    </source>
</evidence>
<sequence length="321" mass="33969">MAEILAEAGYDVRIGGRSLEKAKRFAARIGAEGVCLDVHDPTGWDAALDGTGMVVVCIDLPGDALPRRVLASGLRYVDISADDRILAAIERLGPVAQEHGGRALLSVGLAPGLTNMMANAVAQRVGVPQEICIAVMLGAGDSHGAAATDWMIAELAQLNGQPRVFKFARDQHPRKTWPMGFADQHVLTRAMPGVRVRTYFALDNRLLTTCLMSAGAALARLVWLRPVLRRALMTVRIGSPRTAIAVTATGSGTQAVARFEGSEEAKLTALIAARAAVLLMTGTVEPGVHHLGPVLGLHDFVDLFEPGALNLEIHGQAETTG</sequence>
<reference evidence="2" key="1">
    <citation type="journal article" date="2019" name="Int. J. Syst. Evol. Microbiol.">
        <title>The Global Catalogue of Microorganisms (GCM) 10K type strain sequencing project: providing services to taxonomists for standard genome sequencing and annotation.</title>
        <authorList>
            <consortium name="The Broad Institute Genomics Platform"/>
            <consortium name="The Broad Institute Genome Sequencing Center for Infectious Disease"/>
            <person name="Wu L."/>
            <person name="Ma J."/>
        </authorList>
    </citation>
    <scope>NUCLEOTIDE SEQUENCE [LARGE SCALE GENOMIC DNA]</scope>
    <source>
        <strain evidence="2">CGMCC 1.12766</strain>
    </source>
</reference>
<organism evidence="1 2">
    <name type="scientific">Glycocaulis albus</name>
    <dbReference type="NCBI Taxonomy" id="1382801"/>
    <lineage>
        <taxon>Bacteria</taxon>
        <taxon>Pseudomonadati</taxon>
        <taxon>Pseudomonadota</taxon>
        <taxon>Alphaproteobacteria</taxon>
        <taxon>Maricaulales</taxon>
        <taxon>Maricaulaceae</taxon>
        <taxon>Glycocaulis</taxon>
    </lineage>
</organism>
<comment type="caution">
    <text evidence="1">The sequence shown here is derived from an EMBL/GenBank/DDBJ whole genome shotgun (WGS) entry which is preliminary data.</text>
</comment>
<dbReference type="InterPro" id="IPR036291">
    <property type="entry name" value="NAD(P)-bd_dom_sf"/>
</dbReference>